<dbReference type="Proteomes" id="UP000234681">
    <property type="component" value="Chromosome 2"/>
</dbReference>
<evidence type="ECO:0000313" key="1">
    <source>
        <dbReference type="EMBL" id="EDL82026.1"/>
    </source>
</evidence>
<organism evidence="1 2">
    <name type="scientific">Rattus norvegicus</name>
    <name type="common">Rat</name>
    <dbReference type="NCBI Taxonomy" id="10116"/>
    <lineage>
        <taxon>Eukaryota</taxon>
        <taxon>Metazoa</taxon>
        <taxon>Chordata</taxon>
        <taxon>Craniata</taxon>
        <taxon>Vertebrata</taxon>
        <taxon>Euteleostomi</taxon>
        <taxon>Mammalia</taxon>
        <taxon>Eutheria</taxon>
        <taxon>Euarchontoglires</taxon>
        <taxon>Glires</taxon>
        <taxon>Rodentia</taxon>
        <taxon>Myomorpha</taxon>
        <taxon>Muroidea</taxon>
        <taxon>Muridae</taxon>
        <taxon>Murinae</taxon>
        <taxon>Rattus</taxon>
    </lineage>
</organism>
<reference evidence="2" key="1">
    <citation type="submission" date="2005-09" db="EMBL/GenBank/DDBJ databases">
        <authorList>
            <person name="Mural R.J."/>
            <person name="Li P.W."/>
            <person name="Adams M.D."/>
            <person name="Amanatides P.G."/>
            <person name="Baden-Tillson H."/>
            <person name="Barnstead M."/>
            <person name="Chin S.H."/>
            <person name="Dew I."/>
            <person name="Evans C.A."/>
            <person name="Ferriera S."/>
            <person name="Flanigan M."/>
            <person name="Fosler C."/>
            <person name="Glodek A."/>
            <person name="Gu Z."/>
            <person name="Holt R.A."/>
            <person name="Jennings D."/>
            <person name="Kraft C.L."/>
            <person name="Lu F."/>
            <person name="Nguyen T."/>
            <person name="Nusskern D.R."/>
            <person name="Pfannkoch C.M."/>
            <person name="Sitter C."/>
            <person name="Sutton G.G."/>
            <person name="Venter J.C."/>
            <person name="Wang Z."/>
            <person name="Woodage T."/>
            <person name="Zheng X.H."/>
            <person name="Zhong F."/>
        </authorList>
    </citation>
    <scope>NUCLEOTIDE SEQUENCE [LARGE SCALE GENOMIC DNA]</scope>
    <source>
        <strain>BN</strain>
        <strain evidence="2">Sprague-Dawley</strain>
    </source>
</reference>
<dbReference type="AlphaFoldDB" id="A6HV90"/>
<protein>
    <submittedName>
        <fullName evidence="1">RCG29012</fullName>
    </submittedName>
</protein>
<sequence length="86" mass="9760">MMMMMTTTMTTTARTTMTTMTTMMMTMMLFRTTKTGIKTVGRRHTSNLGRTFCWKPTERHEKGSFCSVPACSCLDSTSSLWESGTY</sequence>
<dbReference type="EMBL" id="CH473952">
    <property type="protein sequence ID" value="EDL82026.1"/>
    <property type="molecule type" value="Genomic_DNA"/>
</dbReference>
<name>A6HV90_RAT</name>
<evidence type="ECO:0000313" key="2">
    <source>
        <dbReference type="Proteomes" id="UP000234681"/>
    </source>
</evidence>
<accession>A6HV90</accession>
<proteinExistence type="predicted"/>
<gene>
    <name evidence="1" type="ORF">rCG_29012</name>
</gene>